<reference evidence="3" key="1">
    <citation type="submission" date="2022-12" db="EMBL/GenBank/DDBJ databases">
        <authorList>
            <person name="Mo P."/>
        </authorList>
    </citation>
    <scope>NUCLEOTIDE SEQUENCE [LARGE SCALE GENOMIC DNA]</scope>
    <source>
        <strain evidence="3">HUAS 3-15</strain>
    </source>
</reference>
<keyword evidence="1" id="KW-0472">Membrane</keyword>
<dbReference type="RefSeq" id="WP_270147250.1">
    <property type="nucleotide sequence ID" value="NZ_CP115450.1"/>
</dbReference>
<evidence type="ECO:0000256" key="1">
    <source>
        <dbReference type="SAM" id="Phobius"/>
    </source>
</evidence>
<sequence length="60" mass="6503">MPRTSLFALLVVVLALAAAVVSVIEGFWLGLIWLPLAGVASNVLWMNRRRAKLAEAAERA</sequence>
<gene>
    <name evidence="2" type="ORF">O1G21_26920</name>
</gene>
<proteinExistence type="predicted"/>
<protein>
    <submittedName>
        <fullName evidence="2">Uncharacterized protein</fullName>
    </submittedName>
</protein>
<dbReference type="EMBL" id="CP115450">
    <property type="protein sequence ID" value="WBP89113.1"/>
    <property type="molecule type" value="Genomic_DNA"/>
</dbReference>
<dbReference type="Proteomes" id="UP001212821">
    <property type="component" value="Chromosome"/>
</dbReference>
<name>A0ABY7Q8R1_9ACTN</name>
<organism evidence="2 3">
    <name type="scientific">Kitasatospora cathayae</name>
    <dbReference type="NCBI Taxonomy" id="3004092"/>
    <lineage>
        <taxon>Bacteria</taxon>
        <taxon>Bacillati</taxon>
        <taxon>Actinomycetota</taxon>
        <taxon>Actinomycetes</taxon>
        <taxon>Kitasatosporales</taxon>
        <taxon>Streptomycetaceae</taxon>
        <taxon>Kitasatospora</taxon>
    </lineage>
</organism>
<accession>A0ABY7Q8R1</accession>
<feature type="transmembrane region" description="Helical" evidence="1">
    <location>
        <begin position="27"/>
        <end position="45"/>
    </location>
</feature>
<evidence type="ECO:0000313" key="2">
    <source>
        <dbReference type="EMBL" id="WBP89113.1"/>
    </source>
</evidence>
<keyword evidence="3" id="KW-1185">Reference proteome</keyword>
<evidence type="ECO:0000313" key="3">
    <source>
        <dbReference type="Proteomes" id="UP001212821"/>
    </source>
</evidence>
<keyword evidence="1" id="KW-1133">Transmembrane helix</keyword>
<keyword evidence="1" id="KW-0812">Transmembrane</keyword>